<name>X1GGR7_9ZZZZ</name>
<dbReference type="AlphaFoldDB" id="X1GGR7"/>
<evidence type="ECO:0000313" key="1">
    <source>
        <dbReference type="EMBL" id="GAH57096.1"/>
    </source>
</evidence>
<organism evidence="1">
    <name type="scientific">marine sediment metagenome</name>
    <dbReference type="NCBI Taxonomy" id="412755"/>
    <lineage>
        <taxon>unclassified sequences</taxon>
        <taxon>metagenomes</taxon>
        <taxon>ecological metagenomes</taxon>
    </lineage>
</organism>
<reference evidence="1" key="1">
    <citation type="journal article" date="2014" name="Front. Microbiol.">
        <title>High frequency of phylogenetically diverse reductive dehalogenase-homologous genes in deep subseafloor sedimentary metagenomes.</title>
        <authorList>
            <person name="Kawai M."/>
            <person name="Futagami T."/>
            <person name="Toyoda A."/>
            <person name="Takaki Y."/>
            <person name="Nishi S."/>
            <person name="Hori S."/>
            <person name="Arai W."/>
            <person name="Tsubouchi T."/>
            <person name="Morono Y."/>
            <person name="Uchiyama I."/>
            <person name="Ito T."/>
            <person name="Fujiyama A."/>
            <person name="Inagaki F."/>
            <person name="Takami H."/>
        </authorList>
    </citation>
    <scope>NUCLEOTIDE SEQUENCE</scope>
    <source>
        <strain evidence="1">Expedition CK06-06</strain>
    </source>
</reference>
<comment type="caution">
    <text evidence="1">The sequence shown here is derived from an EMBL/GenBank/DDBJ whole genome shotgun (WGS) entry which is preliminary data.</text>
</comment>
<accession>X1GGR7</accession>
<protein>
    <submittedName>
        <fullName evidence="1">Uncharacterized protein</fullName>
    </submittedName>
</protein>
<dbReference type="EMBL" id="BARU01025111">
    <property type="protein sequence ID" value="GAH57096.1"/>
    <property type="molecule type" value="Genomic_DNA"/>
</dbReference>
<sequence>MEIQEIQIKTIGDMIQIPAQNKNFAILDLIAKIENDRLTKVYVNKRETGTGISLIPDNVYTDDKWEYLEKLTKFLNEILKLRKK</sequence>
<gene>
    <name evidence="1" type="ORF">S03H2_40494</name>
</gene>
<proteinExistence type="predicted"/>